<feature type="compositionally biased region" description="Low complexity" evidence="1">
    <location>
        <begin position="41"/>
        <end position="53"/>
    </location>
</feature>
<keyword evidence="3" id="KW-1185">Reference proteome</keyword>
<feature type="region of interest" description="Disordered" evidence="1">
    <location>
        <begin position="191"/>
        <end position="220"/>
    </location>
</feature>
<dbReference type="OrthoDB" id="2290221at2759"/>
<dbReference type="GO" id="GO:0031932">
    <property type="term" value="C:TORC2 complex"/>
    <property type="evidence" value="ECO:0007669"/>
    <property type="project" value="TreeGrafter"/>
</dbReference>
<dbReference type="EMBL" id="MU157847">
    <property type="protein sequence ID" value="KAF9529288.1"/>
    <property type="molecule type" value="Genomic_DNA"/>
</dbReference>
<feature type="compositionally biased region" description="Polar residues" evidence="1">
    <location>
        <begin position="582"/>
        <end position="591"/>
    </location>
</feature>
<feature type="compositionally biased region" description="Low complexity" evidence="1">
    <location>
        <begin position="130"/>
        <end position="163"/>
    </location>
</feature>
<gene>
    <name evidence="2" type="ORF">CPB83DRAFT_812652</name>
</gene>
<evidence type="ECO:0000256" key="1">
    <source>
        <dbReference type="SAM" id="MobiDB-lite"/>
    </source>
</evidence>
<reference evidence="2" key="1">
    <citation type="submission" date="2020-11" db="EMBL/GenBank/DDBJ databases">
        <authorList>
            <consortium name="DOE Joint Genome Institute"/>
            <person name="Ahrendt S."/>
            <person name="Riley R."/>
            <person name="Andreopoulos W."/>
            <person name="Labutti K."/>
            <person name="Pangilinan J."/>
            <person name="Ruiz-Duenas F.J."/>
            <person name="Barrasa J.M."/>
            <person name="Sanchez-Garcia M."/>
            <person name="Camarero S."/>
            <person name="Miyauchi S."/>
            <person name="Serrano A."/>
            <person name="Linde D."/>
            <person name="Babiker R."/>
            <person name="Drula E."/>
            <person name="Ayuso-Fernandez I."/>
            <person name="Pacheco R."/>
            <person name="Padilla G."/>
            <person name="Ferreira P."/>
            <person name="Barriuso J."/>
            <person name="Kellner H."/>
            <person name="Castanera R."/>
            <person name="Alfaro M."/>
            <person name="Ramirez L."/>
            <person name="Pisabarro A.G."/>
            <person name="Kuo A."/>
            <person name="Tritt A."/>
            <person name="Lipzen A."/>
            <person name="He G."/>
            <person name="Yan M."/>
            <person name="Ng V."/>
            <person name="Cullen D."/>
            <person name="Martin F."/>
            <person name="Rosso M.-N."/>
            <person name="Henrissat B."/>
            <person name="Hibbett D."/>
            <person name="Martinez A.T."/>
            <person name="Grigoriev I.V."/>
        </authorList>
    </citation>
    <scope>NUCLEOTIDE SEQUENCE</scope>
    <source>
        <strain evidence="2">CBS 506.95</strain>
    </source>
</reference>
<feature type="region of interest" description="Disordered" evidence="1">
    <location>
        <begin position="1"/>
        <end position="80"/>
    </location>
</feature>
<dbReference type="PANTHER" id="PTHR32428">
    <property type="entry name" value="TARGET OF RAPAMYCIN COMPLEX 2 SUBUNIT BIT61-RELATED"/>
    <property type="match status" value="1"/>
</dbReference>
<comment type="caution">
    <text evidence="2">The sequence shown here is derived from an EMBL/GenBank/DDBJ whole genome shotgun (WGS) entry which is preliminary data.</text>
</comment>
<organism evidence="2 3">
    <name type="scientific">Crepidotus variabilis</name>
    <dbReference type="NCBI Taxonomy" id="179855"/>
    <lineage>
        <taxon>Eukaryota</taxon>
        <taxon>Fungi</taxon>
        <taxon>Dikarya</taxon>
        <taxon>Basidiomycota</taxon>
        <taxon>Agaricomycotina</taxon>
        <taxon>Agaricomycetes</taxon>
        <taxon>Agaricomycetidae</taxon>
        <taxon>Agaricales</taxon>
        <taxon>Agaricineae</taxon>
        <taxon>Crepidotaceae</taxon>
        <taxon>Crepidotus</taxon>
    </lineage>
</organism>
<accession>A0A9P6EI29</accession>
<dbReference type="InterPro" id="IPR013745">
    <property type="entry name" value="Bit61/PRR5"/>
</dbReference>
<feature type="region of interest" description="Disordered" evidence="1">
    <location>
        <begin position="474"/>
        <end position="495"/>
    </location>
</feature>
<evidence type="ECO:0000313" key="3">
    <source>
        <dbReference type="Proteomes" id="UP000807306"/>
    </source>
</evidence>
<feature type="region of interest" description="Disordered" evidence="1">
    <location>
        <begin position="120"/>
        <end position="167"/>
    </location>
</feature>
<feature type="region of interest" description="Disordered" evidence="1">
    <location>
        <begin position="336"/>
        <end position="357"/>
    </location>
</feature>
<dbReference type="PANTHER" id="PTHR32428:SF2">
    <property type="entry name" value="TARGET OF RAPAMYCIN COMPLEX 2 SUBUNIT BIT61-RELATED"/>
    <property type="match status" value="1"/>
</dbReference>
<proteinExistence type="predicted"/>
<dbReference type="Proteomes" id="UP000807306">
    <property type="component" value="Unassembled WGS sequence"/>
</dbReference>
<dbReference type="AlphaFoldDB" id="A0A9P6EI29"/>
<feature type="compositionally biased region" description="Polar residues" evidence="1">
    <location>
        <begin position="193"/>
        <end position="220"/>
    </location>
</feature>
<feature type="compositionally biased region" description="Polar residues" evidence="1">
    <location>
        <begin position="66"/>
        <end position="75"/>
    </location>
</feature>
<name>A0A9P6EI29_9AGAR</name>
<feature type="region of interest" description="Disordered" evidence="1">
    <location>
        <begin position="539"/>
        <end position="591"/>
    </location>
</feature>
<evidence type="ECO:0000313" key="2">
    <source>
        <dbReference type="EMBL" id="KAF9529288.1"/>
    </source>
</evidence>
<dbReference type="Pfam" id="PF08539">
    <property type="entry name" value="HbrB"/>
    <property type="match status" value="1"/>
</dbReference>
<dbReference type="GO" id="GO:0038203">
    <property type="term" value="P:TORC2 signaling"/>
    <property type="evidence" value="ECO:0007669"/>
    <property type="project" value="TreeGrafter"/>
</dbReference>
<sequence>MWSSAHLHGPRRSQDHNRYDSSSARSEDDDDGSESKRRTSSDATPRPTPATTRFLGAISGEKDTNRNVLTSNPTIERSEGLASSKRLGFFADKITSSLSATGKDLSAAASKSSLLPSQLLHPHSHSRADSNPTSPSSLSPSGLSVSSPMSSSTKPHTSPSKASYGRTYDPKHVQREMHRLGTLAHLPSALAPQLSSTPSGTSLSMPTQSGMSQSTSSLNSTTDPWGALHVHVLPLFNGEPLRIPIEDLNVLVKRHIQSVVSSAPSKALATLENDASELIAQGMVTLNAKLKGIEDEKLVARVVEIWGFFWDQVLTYLEGVLLPLQTDALLSSLYRNPKPQRATSPERPSLSKSTSSSMSSTSLYHIDVRSVALKSFRDRVILPPFQRLYTRLSILGRQNDGFQDTTSYQQPRLQQMLLVLSAQSRYLPATFSLTTPSPQPTAGEAAIRDLLRLVRNPRPQADFRNTKFKSPFTRTPTFLSGGLPRDRRGRVAGKGKSIPEFGVTRLEDEMFGEDTPRMGPPASYVIEIERERERELLEALRSPDVDPAAEANAGGWGLDVGNEDPNRTGEVSEYEDEPSDWEQAQANPRAF</sequence>
<protein>
    <submittedName>
        <fullName evidence="2">HbrB-like-domain-containing protein</fullName>
    </submittedName>
</protein>